<dbReference type="PANTHER" id="PTHR37299">
    <property type="entry name" value="TRANSCRIPTIONAL REGULATOR-RELATED"/>
    <property type="match status" value="1"/>
</dbReference>
<dbReference type="Pfam" id="PF04397">
    <property type="entry name" value="LytTR"/>
    <property type="match status" value="1"/>
</dbReference>
<name>A0A2K4ZK68_9FIRM</name>
<feature type="domain" description="Response regulatory" evidence="4">
    <location>
        <begin position="2"/>
        <end position="121"/>
    </location>
</feature>
<accession>A0A2K4ZK68</accession>
<dbReference type="Proteomes" id="UP000236311">
    <property type="component" value="Unassembled WGS sequence"/>
</dbReference>
<gene>
    <name evidence="5" type="primary">yehT_6</name>
    <name evidence="5" type="ORF">AMURIS_03523</name>
</gene>
<evidence type="ECO:0000259" key="4">
    <source>
        <dbReference type="PROSITE" id="PS50110"/>
    </source>
</evidence>
<dbReference type="PANTHER" id="PTHR37299:SF1">
    <property type="entry name" value="STAGE 0 SPORULATION PROTEIN A HOMOLOG"/>
    <property type="match status" value="1"/>
</dbReference>
<dbReference type="Gene3D" id="3.40.50.2300">
    <property type="match status" value="1"/>
</dbReference>
<dbReference type="AlphaFoldDB" id="A0A2K4ZK68"/>
<dbReference type="EMBL" id="OFSM01000019">
    <property type="protein sequence ID" value="SOY30792.1"/>
    <property type="molecule type" value="Genomic_DNA"/>
</dbReference>
<dbReference type="InterPro" id="IPR046947">
    <property type="entry name" value="LytR-like"/>
</dbReference>
<keyword evidence="6" id="KW-1185">Reference proteome</keyword>
<dbReference type="RefSeq" id="WP_103240806.1">
    <property type="nucleotide sequence ID" value="NZ_JANJZD010000019.1"/>
</dbReference>
<evidence type="ECO:0000313" key="5">
    <source>
        <dbReference type="EMBL" id="SOY30792.1"/>
    </source>
</evidence>
<reference evidence="5 6" key="1">
    <citation type="submission" date="2018-01" db="EMBL/GenBank/DDBJ databases">
        <authorList>
            <person name="Gaut B.S."/>
            <person name="Morton B.R."/>
            <person name="Clegg M.T."/>
            <person name="Duvall M.R."/>
        </authorList>
    </citation>
    <scope>NUCLEOTIDE SEQUENCE [LARGE SCALE GENOMIC DNA]</scope>
    <source>
        <strain evidence="5">GP69</strain>
    </source>
</reference>
<dbReference type="InterPro" id="IPR001789">
    <property type="entry name" value="Sig_transdc_resp-reg_receiver"/>
</dbReference>
<sequence length="241" mass="27902">MKIAIVDDDPQDLRKLTEMMQSALGILGHYDNLIDAFPGAEELLPAWTAGKYELILLDIYMGGMHGIDAARMIRQQDRDVHLVFCTSGNDFASESYEVEAHDYLRKPVSEESILKMLKRLNPEDHEFSRFVTLPDGKNIILRNILYTDYHNHVVTIHNKKDGPIQTRISQLELENLLCRNSAFHCCHKGVIVNFYEIAALNENIITLSNGENLYISRRKEKEIQNAYALFVFERMRKEMRE</sequence>
<dbReference type="SMART" id="SM00448">
    <property type="entry name" value="REC"/>
    <property type="match status" value="1"/>
</dbReference>
<dbReference type="PROSITE" id="PS50110">
    <property type="entry name" value="RESPONSE_REGULATORY"/>
    <property type="match status" value="1"/>
</dbReference>
<keyword evidence="3" id="KW-0597">Phosphoprotein</keyword>
<evidence type="ECO:0000256" key="1">
    <source>
        <dbReference type="ARBA" id="ARBA00018672"/>
    </source>
</evidence>
<dbReference type="OrthoDB" id="9788600at2"/>
<dbReference type="GO" id="GO:0003677">
    <property type="term" value="F:DNA binding"/>
    <property type="evidence" value="ECO:0007669"/>
    <property type="project" value="InterPro"/>
</dbReference>
<evidence type="ECO:0000256" key="3">
    <source>
        <dbReference type="PROSITE-ProRule" id="PRU00169"/>
    </source>
</evidence>
<dbReference type="SMART" id="SM00850">
    <property type="entry name" value="LytTR"/>
    <property type="match status" value="1"/>
</dbReference>
<dbReference type="InterPro" id="IPR011006">
    <property type="entry name" value="CheY-like_superfamily"/>
</dbReference>
<dbReference type="Pfam" id="PF00072">
    <property type="entry name" value="Response_reg"/>
    <property type="match status" value="1"/>
</dbReference>
<comment type="function">
    <text evidence="2">May play the central regulatory role in sporulation. It may be an element of the effector pathway responsible for the activation of sporulation genes in response to nutritional stress. Spo0A may act in concert with spo0H (a sigma factor) to control the expression of some genes that are critical to the sporulation process.</text>
</comment>
<evidence type="ECO:0000313" key="6">
    <source>
        <dbReference type="Proteomes" id="UP000236311"/>
    </source>
</evidence>
<dbReference type="SUPFAM" id="SSF52172">
    <property type="entry name" value="CheY-like"/>
    <property type="match status" value="1"/>
</dbReference>
<feature type="modified residue" description="4-aspartylphosphate" evidence="3">
    <location>
        <position position="58"/>
    </location>
</feature>
<dbReference type="GO" id="GO:0000156">
    <property type="term" value="F:phosphorelay response regulator activity"/>
    <property type="evidence" value="ECO:0007669"/>
    <property type="project" value="InterPro"/>
</dbReference>
<evidence type="ECO:0000256" key="2">
    <source>
        <dbReference type="ARBA" id="ARBA00024867"/>
    </source>
</evidence>
<dbReference type="Gene3D" id="2.40.50.1020">
    <property type="entry name" value="LytTr DNA-binding domain"/>
    <property type="match status" value="1"/>
</dbReference>
<proteinExistence type="predicted"/>
<dbReference type="InterPro" id="IPR007492">
    <property type="entry name" value="LytTR_DNA-bd_dom"/>
</dbReference>
<organism evidence="5 6">
    <name type="scientific">Acetatifactor muris</name>
    <dbReference type="NCBI Taxonomy" id="879566"/>
    <lineage>
        <taxon>Bacteria</taxon>
        <taxon>Bacillati</taxon>
        <taxon>Bacillota</taxon>
        <taxon>Clostridia</taxon>
        <taxon>Lachnospirales</taxon>
        <taxon>Lachnospiraceae</taxon>
        <taxon>Acetatifactor</taxon>
    </lineage>
</organism>
<protein>
    <recommendedName>
        <fullName evidence="1">Stage 0 sporulation protein A homolog</fullName>
    </recommendedName>
</protein>